<dbReference type="RefSeq" id="WP_261299901.1">
    <property type="nucleotide sequence ID" value="NZ_JAMTCD010000036.1"/>
</dbReference>
<keyword evidence="2" id="KW-1185">Reference proteome</keyword>
<sequence length="236" mass="27081">MKLSHRLSHIVKMITPQYEHIWDCCCDHGLLGAQILNQKLTTTTHFVDIVPELMQQVEHKLQLFYPQRPNIPAHWQVHCIDVARLPLDDYQGRQLVIIAGVGGDLMIQMVQQLMNAHPSLTLDFLLCPVHHVAKLRAMLNANHCQLIDEQLICENRRYYELLYVSRPAADQINLTSAPLISCFGDKIWQSHCDEQSIIIKRYLNKVLTHYKKTANSKSAVDISVIVGYQHIADSLE</sequence>
<proteinExistence type="predicted"/>
<reference evidence="1" key="1">
    <citation type="journal article" date="2023" name="Int. J. Syst. Evol. Microbiol.">
        <title>&lt;i&gt;Shewanella septentrionalis&lt;/i&gt; sp. nov. and &lt;i&gt;Shewanella holmiensis&lt;/i&gt; sp. nov., isolated from Baltic Sea water and sediments.</title>
        <authorList>
            <person name="Martin-Rodriguez A.J."/>
            <person name="Thorell K."/>
            <person name="Joffre E."/>
            <person name="Jensie-Markopoulos S."/>
            <person name="Moore E.R.B."/>
            <person name="Sjoling A."/>
        </authorList>
    </citation>
    <scope>NUCLEOTIDE SEQUENCE</scope>
    <source>
        <strain evidence="1">SP1S2-7</strain>
    </source>
</reference>
<name>A0A9X2WQA6_9GAMM</name>
<dbReference type="Pfam" id="PF12847">
    <property type="entry name" value="Methyltransf_18"/>
    <property type="match status" value="1"/>
</dbReference>
<dbReference type="EMBL" id="JAMTCD010000036">
    <property type="protein sequence ID" value="MCT7943582.1"/>
    <property type="molecule type" value="Genomic_DNA"/>
</dbReference>
<evidence type="ECO:0000313" key="2">
    <source>
        <dbReference type="Proteomes" id="UP001155546"/>
    </source>
</evidence>
<comment type="caution">
    <text evidence="1">The sequence shown here is derived from an EMBL/GenBank/DDBJ whole genome shotgun (WGS) entry which is preliminary data.</text>
</comment>
<dbReference type="PANTHER" id="PTHR38451">
    <property type="entry name" value="TRNA (ADENINE(22)-N(1))-METHYLTRANSFERASE"/>
    <property type="match status" value="1"/>
</dbReference>
<protein>
    <submittedName>
        <fullName evidence="1">tRNA (Adenine(22)-N(1))-methyltransferase TrmK</fullName>
    </submittedName>
</protein>
<gene>
    <name evidence="1" type="ORF">NE535_17645</name>
</gene>
<dbReference type="PANTHER" id="PTHR38451:SF1">
    <property type="entry name" value="TRNA (ADENINE(22)-N(1))-METHYLTRANSFERASE"/>
    <property type="match status" value="1"/>
</dbReference>
<dbReference type="InterPro" id="IPR016876">
    <property type="entry name" value="UCP028234"/>
</dbReference>
<dbReference type="Proteomes" id="UP001155546">
    <property type="component" value="Unassembled WGS sequence"/>
</dbReference>
<organism evidence="1 2">
    <name type="scientific">Shewanella holmiensis</name>
    <dbReference type="NCBI Taxonomy" id="2952222"/>
    <lineage>
        <taxon>Bacteria</taxon>
        <taxon>Pseudomonadati</taxon>
        <taxon>Pseudomonadota</taxon>
        <taxon>Gammaproteobacteria</taxon>
        <taxon>Alteromonadales</taxon>
        <taxon>Shewanellaceae</taxon>
        <taxon>Shewanella</taxon>
    </lineage>
</organism>
<dbReference type="AlphaFoldDB" id="A0A9X2WQA6"/>
<dbReference type="InterPro" id="IPR029063">
    <property type="entry name" value="SAM-dependent_MTases_sf"/>
</dbReference>
<dbReference type="FunFam" id="3.40.50.150:FF:000442">
    <property type="entry name" value="tRNA (Adenine22-N1)-methyltransferase TrmK"/>
    <property type="match status" value="1"/>
</dbReference>
<accession>A0A9X2WQA6</accession>
<evidence type="ECO:0000313" key="1">
    <source>
        <dbReference type="EMBL" id="MCT7943582.1"/>
    </source>
</evidence>
<dbReference type="PIRSF" id="PIRSF028234">
    <property type="entry name" value="UCP028234"/>
    <property type="match status" value="1"/>
</dbReference>
<dbReference type="Gene3D" id="3.40.50.150">
    <property type="entry name" value="Vaccinia Virus protein VP39"/>
    <property type="match status" value="1"/>
</dbReference>